<dbReference type="Pfam" id="PF00067">
    <property type="entry name" value="p450"/>
    <property type="match status" value="1"/>
</dbReference>
<keyword evidence="7" id="KW-0560">Oxidoreductase</keyword>
<dbReference type="EMBL" id="OX465077">
    <property type="protein sequence ID" value="CAI9270237.1"/>
    <property type="molecule type" value="Genomic_DNA"/>
</dbReference>
<keyword evidence="5" id="KW-0479">Metal-binding</keyword>
<gene>
    <name evidence="11" type="ORF">LSALG_LOCUS10566</name>
</gene>
<keyword evidence="8" id="KW-0408">Iron</keyword>
<evidence type="ECO:0000256" key="9">
    <source>
        <dbReference type="ARBA" id="ARBA00023033"/>
    </source>
</evidence>
<dbReference type="GO" id="GO:0051762">
    <property type="term" value="P:sesquiterpene biosynthetic process"/>
    <property type="evidence" value="ECO:0007669"/>
    <property type="project" value="UniProtKB-ARBA"/>
</dbReference>
<comment type="similarity">
    <text evidence="2">Belongs to the cytochrome P450 family.</text>
</comment>
<evidence type="ECO:0000313" key="11">
    <source>
        <dbReference type="EMBL" id="CAI9270237.1"/>
    </source>
</evidence>
<dbReference type="GO" id="GO:0004497">
    <property type="term" value="F:monooxygenase activity"/>
    <property type="evidence" value="ECO:0007669"/>
    <property type="project" value="UniProtKB-KW"/>
</dbReference>
<accession>A0AA35VX86</accession>
<keyword evidence="4" id="KW-0812">Transmembrane</keyword>
<comment type="subcellular location">
    <subcellularLocation>
        <location evidence="1">Membrane</location>
    </subcellularLocation>
</comment>
<dbReference type="GO" id="GO:0020037">
    <property type="term" value="F:heme binding"/>
    <property type="evidence" value="ECO:0007669"/>
    <property type="project" value="InterPro"/>
</dbReference>
<reference evidence="11" key="1">
    <citation type="submission" date="2023-04" db="EMBL/GenBank/DDBJ databases">
        <authorList>
            <person name="Vijverberg K."/>
            <person name="Xiong W."/>
            <person name="Schranz E."/>
        </authorList>
    </citation>
    <scope>NUCLEOTIDE SEQUENCE</scope>
</reference>
<evidence type="ECO:0000256" key="1">
    <source>
        <dbReference type="ARBA" id="ARBA00004370"/>
    </source>
</evidence>
<keyword evidence="9" id="KW-0503">Monooxygenase</keyword>
<dbReference type="SUPFAM" id="SSF48264">
    <property type="entry name" value="Cytochrome P450"/>
    <property type="match status" value="1"/>
</dbReference>
<dbReference type="InterPro" id="IPR002401">
    <property type="entry name" value="Cyt_P450_E_grp-I"/>
</dbReference>
<dbReference type="GO" id="GO:0005506">
    <property type="term" value="F:iron ion binding"/>
    <property type="evidence" value="ECO:0007669"/>
    <property type="project" value="InterPro"/>
</dbReference>
<dbReference type="InterPro" id="IPR036396">
    <property type="entry name" value="Cyt_P450_sf"/>
</dbReference>
<evidence type="ECO:0000256" key="4">
    <source>
        <dbReference type="ARBA" id="ARBA00022692"/>
    </source>
</evidence>
<dbReference type="PRINTS" id="PR00463">
    <property type="entry name" value="EP450I"/>
</dbReference>
<evidence type="ECO:0000256" key="10">
    <source>
        <dbReference type="ARBA" id="ARBA00023136"/>
    </source>
</evidence>
<keyword evidence="12" id="KW-1185">Reference proteome</keyword>
<dbReference type="GO" id="GO:0016020">
    <property type="term" value="C:membrane"/>
    <property type="evidence" value="ECO:0007669"/>
    <property type="project" value="UniProtKB-SubCell"/>
</dbReference>
<evidence type="ECO:0008006" key="13">
    <source>
        <dbReference type="Google" id="ProtNLM"/>
    </source>
</evidence>
<dbReference type="Gene3D" id="1.10.630.10">
    <property type="entry name" value="Cytochrome P450"/>
    <property type="match status" value="1"/>
</dbReference>
<sequence length="314" mass="35499">MELQIPFSLLFFAAIFFLFFKALRSSNSLDTNKKLLPQPWKLPLIGHMHHLIGALPHRAVANLAEKLGPVFYLQLGEVPAVVISSPHLAKEVMKTHDLAFADRPKLLTAEIIAYNYTDIAFAPYGEYWRQIRKICVLELLSAKKVQSFRSIREEESWNLIESIDMQTSKSINLSDKTFTLINNIICRVAVGSRCKEQATLIALIEEIVSLSGGFDVVDIFPSVKVLHVVAGMRKKLVKLHKKIDQIFDSIVDDHQERRAAGHIIDNEDLLDVILRLKEDGGLQFPLTSDNVKAVILVSNNFMQNLGLSLQKFLR</sequence>
<protein>
    <recommendedName>
        <fullName evidence="13">Premnaspirodiene oxygenase-like</fullName>
    </recommendedName>
</protein>
<dbReference type="GO" id="GO:0016705">
    <property type="term" value="F:oxidoreductase activity, acting on paired donors, with incorporation or reduction of molecular oxygen"/>
    <property type="evidence" value="ECO:0007669"/>
    <property type="project" value="InterPro"/>
</dbReference>
<keyword evidence="6" id="KW-1133">Transmembrane helix</keyword>
<evidence type="ECO:0000256" key="3">
    <source>
        <dbReference type="ARBA" id="ARBA00022617"/>
    </source>
</evidence>
<dbReference type="PANTHER" id="PTHR47955">
    <property type="entry name" value="CYTOCHROME P450 FAMILY 71 PROTEIN"/>
    <property type="match status" value="1"/>
</dbReference>
<keyword evidence="10" id="KW-0472">Membrane</keyword>
<dbReference type="Proteomes" id="UP001177003">
    <property type="component" value="Chromosome 1"/>
</dbReference>
<evidence type="ECO:0000256" key="5">
    <source>
        <dbReference type="ARBA" id="ARBA00022723"/>
    </source>
</evidence>
<evidence type="ECO:0000313" key="12">
    <source>
        <dbReference type="Proteomes" id="UP001177003"/>
    </source>
</evidence>
<evidence type="ECO:0000256" key="8">
    <source>
        <dbReference type="ARBA" id="ARBA00023004"/>
    </source>
</evidence>
<organism evidence="11 12">
    <name type="scientific">Lactuca saligna</name>
    <name type="common">Willowleaf lettuce</name>
    <dbReference type="NCBI Taxonomy" id="75948"/>
    <lineage>
        <taxon>Eukaryota</taxon>
        <taxon>Viridiplantae</taxon>
        <taxon>Streptophyta</taxon>
        <taxon>Embryophyta</taxon>
        <taxon>Tracheophyta</taxon>
        <taxon>Spermatophyta</taxon>
        <taxon>Magnoliopsida</taxon>
        <taxon>eudicotyledons</taxon>
        <taxon>Gunneridae</taxon>
        <taxon>Pentapetalae</taxon>
        <taxon>asterids</taxon>
        <taxon>campanulids</taxon>
        <taxon>Asterales</taxon>
        <taxon>Asteraceae</taxon>
        <taxon>Cichorioideae</taxon>
        <taxon>Cichorieae</taxon>
        <taxon>Lactucinae</taxon>
        <taxon>Lactuca</taxon>
    </lineage>
</organism>
<dbReference type="PANTHER" id="PTHR47955:SF9">
    <property type="entry name" value="PREMNASPIRODIENE OXYGENASE-LIKE"/>
    <property type="match status" value="1"/>
</dbReference>
<dbReference type="AlphaFoldDB" id="A0AA35VX86"/>
<proteinExistence type="inferred from homology"/>
<keyword evidence="3" id="KW-0349">Heme</keyword>
<evidence type="ECO:0000256" key="2">
    <source>
        <dbReference type="ARBA" id="ARBA00010617"/>
    </source>
</evidence>
<evidence type="ECO:0000256" key="7">
    <source>
        <dbReference type="ARBA" id="ARBA00023002"/>
    </source>
</evidence>
<dbReference type="InterPro" id="IPR001128">
    <property type="entry name" value="Cyt_P450"/>
</dbReference>
<name>A0AA35VX86_LACSI</name>
<evidence type="ECO:0000256" key="6">
    <source>
        <dbReference type="ARBA" id="ARBA00022989"/>
    </source>
</evidence>